<evidence type="ECO:0000313" key="7">
    <source>
        <dbReference type="EMBL" id="TGZ63620.1"/>
    </source>
</evidence>
<evidence type="ECO:0000256" key="3">
    <source>
        <dbReference type="ARBA" id="ARBA00023069"/>
    </source>
</evidence>
<comment type="caution">
    <text evidence="7">The sequence shown here is derived from an EMBL/GenBank/DDBJ whole genome shotgun (WGS) entry which is preliminary data.</text>
</comment>
<evidence type="ECO:0000256" key="4">
    <source>
        <dbReference type="ARBA" id="ARBA00023212"/>
    </source>
</evidence>
<dbReference type="Pfam" id="PF04712">
    <property type="entry name" value="Radial_spoke"/>
    <property type="match status" value="1"/>
</dbReference>
<name>A0A4S2LJC6_OPIFE</name>
<dbReference type="EMBL" id="SJOL01007113">
    <property type="protein sequence ID" value="TGZ63620.1"/>
    <property type="molecule type" value="Genomic_DNA"/>
</dbReference>
<keyword evidence="8" id="KW-1185">Reference proteome</keyword>
<dbReference type="GO" id="GO:0035082">
    <property type="term" value="P:axoneme assembly"/>
    <property type="evidence" value="ECO:0007669"/>
    <property type="project" value="TreeGrafter"/>
</dbReference>
<protein>
    <recommendedName>
        <fullName evidence="9">Radial spokehead-like protein</fullName>
    </recommendedName>
</protein>
<comment type="subcellular location">
    <subcellularLocation>
        <location evidence="1">Cytoplasm</location>
        <location evidence="1">Cytoskeleton</location>
        <location evidence="1">Cilium axoneme</location>
    </subcellularLocation>
</comment>
<feature type="region of interest" description="Disordered" evidence="6">
    <location>
        <begin position="475"/>
        <end position="514"/>
    </location>
</feature>
<feature type="region of interest" description="Disordered" evidence="6">
    <location>
        <begin position="362"/>
        <end position="385"/>
    </location>
</feature>
<dbReference type="GO" id="GO:0001534">
    <property type="term" value="C:radial spoke"/>
    <property type="evidence" value="ECO:0007669"/>
    <property type="project" value="InterPro"/>
</dbReference>
<evidence type="ECO:0000256" key="6">
    <source>
        <dbReference type="SAM" id="MobiDB-lite"/>
    </source>
</evidence>
<reference evidence="7 8" key="1">
    <citation type="journal article" date="2019" name="BMC Genomics">
        <title>New insights from Opisthorchis felineus genome: update on genomics of the epidemiologically important liver flukes.</title>
        <authorList>
            <person name="Ershov N.I."/>
            <person name="Mordvinov V.A."/>
            <person name="Prokhortchouk E.B."/>
            <person name="Pakharukova M.Y."/>
            <person name="Gunbin K.V."/>
            <person name="Ustyantsev K."/>
            <person name="Genaev M.A."/>
            <person name="Blinov A.G."/>
            <person name="Mazur A."/>
            <person name="Boulygina E."/>
            <person name="Tsygankova S."/>
            <person name="Khrameeva E."/>
            <person name="Chekanov N."/>
            <person name="Fan G."/>
            <person name="Xiao A."/>
            <person name="Zhang H."/>
            <person name="Xu X."/>
            <person name="Yang H."/>
            <person name="Solovyev V."/>
            <person name="Lee S.M."/>
            <person name="Liu X."/>
            <person name="Afonnikov D.A."/>
            <person name="Skryabin K.G."/>
        </authorList>
    </citation>
    <scope>NUCLEOTIDE SEQUENCE [LARGE SCALE GENOMIC DNA]</scope>
    <source>
        <strain evidence="7">AK-0245</strain>
        <tissue evidence="7">Whole organism</tissue>
    </source>
</reference>
<keyword evidence="3" id="KW-0969">Cilium</keyword>
<dbReference type="PANTHER" id="PTHR13159:SF0">
    <property type="entry name" value="RADIAL SPOKE HEAD 6 HOMOLOG A"/>
    <property type="match status" value="1"/>
</dbReference>
<dbReference type="Proteomes" id="UP000308267">
    <property type="component" value="Unassembled WGS sequence"/>
</dbReference>
<accession>A0A4S2LJC6</accession>
<gene>
    <name evidence="7" type="ORF">CRM22_006825</name>
</gene>
<feature type="compositionally biased region" description="Acidic residues" evidence="6">
    <location>
        <begin position="362"/>
        <end position="373"/>
    </location>
</feature>
<keyword evidence="2" id="KW-0963">Cytoplasm</keyword>
<sequence>MATAVEDKMKFCVIRSGEGHTLYDTLKTVLKAVLLMPKYESYDNFEKISERLKKPDHTDSISPEQESVNLANVTQKLFVKAEDEDTEPVIEEGFEHPLPNFMEIMYHFGKAGVGLCNNEITCLYLGLKTLVNSYPVKSARFWGKFFGLEKNYYIIETEFIEGEDEEGEEEAEQSKETPPYELTKLVDEAEENAEIYPKSRWKPPPKVPQEPTHTGANKKVYFVSQEPGLPWIRLPPVTPEQIRLSRSICCLFTGNLDAKVDSTPPFPGTETNYLRAKIARISAATHISPEGFYHFGEEEEEEAIDEEEGERQNYVKNEEYEPLPMEKLADRSLQHWVHHVSYILPQGRVTWWNPNQGLLDEMSENEQEEEEEGLTVSSPSKPERGPPILTPIAADASLSDHPAWSARLSSAIIPEHAVAVVSSNIWPGAHAVAWDKAFENIYIGWGVKATAPGFQPYLPQNVMDEFQNLSEVAELTDPTPEEEAALRKARAGPEEQEEIGEEGQEESNGEEESV</sequence>
<keyword evidence="5" id="KW-0966">Cell projection</keyword>
<dbReference type="InterPro" id="IPR006802">
    <property type="entry name" value="Radial_spoke"/>
</dbReference>
<evidence type="ECO:0000256" key="2">
    <source>
        <dbReference type="ARBA" id="ARBA00022490"/>
    </source>
</evidence>
<evidence type="ECO:0008006" key="9">
    <source>
        <dbReference type="Google" id="ProtNLM"/>
    </source>
</evidence>
<dbReference type="PANTHER" id="PTHR13159">
    <property type="entry name" value="RADIAL SPOKEHEAD-RELATED"/>
    <property type="match status" value="1"/>
</dbReference>
<dbReference type="OrthoDB" id="272202at2759"/>
<dbReference type="STRING" id="147828.A0A4S2LJC6"/>
<evidence type="ECO:0000256" key="1">
    <source>
        <dbReference type="ARBA" id="ARBA00004430"/>
    </source>
</evidence>
<keyword evidence="4" id="KW-0206">Cytoskeleton</keyword>
<organism evidence="7 8">
    <name type="scientific">Opisthorchis felineus</name>
    <dbReference type="NCBI Taxonomy" id="147828"/>
    <lineage>
        <taxon>Eukaryota</taxon>
        <taxon>Metazoa</taxon>
        <taxon>Spiralia</taxon>
        <taxon>Lophotrochozoa</taxon>
        <taxon>Platyhelminthes</taxon>
        <taxon>Trematoda</taxon>
        <taxon>Digenea</taxon>
        <taxon>Opisthorchiida</taxon>
        <taxon>Opisthorchiata</taxon>
        <taxon>Opisthorchiidae</taxon>
        <taxon>Opisthorchis</taxon>
    </lineage>
</organism>
<evidence type="ECO:0000313" key="8">
    <source>
        <dbReference type="Proteomes" id="UP000308267"/>
    </source>
</evidence>
<evidence type="ECO:0000256" key="5">
    <source>
        <dbReference type="ARBA" id="ARBA00023273"/>
    </source>
</evidence>
<dbReference type="AlphaFoldDB" id="A0A4S2LJC6"/>
<feature type="compositionally biased region" description="Acidic residues" evidence="6">
    <location>
        <begin position="494"/>
        <end position="514"/>
    </location>
</feature>
<dbReference type="GO" id="GO:0060294">
    <property type="term" value="P:cilium movement involved in cell motility"/>
    <property type="evidence" value="ECO:0007669"/>
    <property type="project" value="InterPro"/>
</dbReference>
<proteinExistence type="predicted"/>